<dbReference type="PANTHER" id="PTHR12106">
    <property type="entry name" value="SORTILIN RELATED"/>
    <property type="match status" value="1"/>
</dbReference>
<feature type="domain" description="VPS10" evidence="8">
    <location>
        <begin position="48"/>
        <end position="687"/>
    </location>
</feature>
<dbReference type="GO" id="GO:0016020">
    <property type="term" value="C:membrane"/>
    <property type="evidence" value="ECO:0007669"/>
    <property type="project" value="UniProtKB-SubCell"/>
</dbReference>
<dbReference type="GO" id="GO:0005794">
    <property type="term" value="C:Golgi apparatus"/>
    <property type="evidence" value="ECO:0007669"/>
    <property type="project" value="TreeGrafter"/>
</dbReference>
<dbReference type="InterPro" id="IPR015943">
    <property type="entry name" value="WD40/YVTN_repeat-like_dom_sf"/>
</dbReference>
<keyword evidence="2" id="KW-0677">Repeat</keyword>
<organism evidence="9">
    <name type="scientific">Absidia glauca</name>
    <name type="common">Pin mould</name>
    <dbReference type="NCBI Taxonomy" id="4829"/>
    <lineage>
        <taxon>Eukaryota</taxon>
        <taxon>Fungi</taxon>
        <taxon>Fungi incertae sedis</taxon>
        <taxon>Mucoromycota</taxon>
        <taxon>Mucoromycotina</taxon>
        <taxon>Mucoromycetes</taxon>
        <taxon>Mucorales</taxon>
        <taxon>Cunninghamellaceae</taxon>
        <taxon>Absidia</taxon>
    </lineage>
</organism>
<keyword evidence="10" id="KW-1185">Reference proteome</keyword>
<feature type="domain" description="VPS10" evidence="8">
    <location>
        <begin position="1374"/>
        <end position="2008"/>
    </location>
</feature>
<dbReference type="Gene3D" id="3.30.60.270">
    <property type="match status" value="3"/>
</dbReference>
<dbReference type="FunCoup" id="A0A163M9S5">
    <property type="interactions" value="172"/>
</dbReference>
<dbReference type="GO" id="GO:0005829">
    <property type="term" value="C:cytosol"/>
    <property type="evidence" value="ECO:0007669"/>
    <property type="project" value="GOC"/>
</dbReference>
<proteinExistence type="predicted"/>
<reference evidence="9" key="1">
    <citation type="submission" date="2016-04" db="EMBL/GenBank/DDBJ databases">
        <authorList>
            <person name="Evans L.H."/>
            <person name="Alamgir A."/>
            <person name="Owens N."/>
            <person name="Weber N.D."/>
            <person name="Virtaneva K."/>
            <person name="Barbian K."/>
            <person name="Babar A."/>
            <person name="Rosenke K."/>
        </authorList>
    </citation>
    <scope>NUCLEOTIDE SEQUENCE [LARGE SCALE GENOMIC DNA]</scope>
    <source>
        <strain evidence="9">CBS 101.48</strain>
    </source>
</reference>
<dbReference type="GO" id="GO:0006623">
    <property type="term" value="P:protein targeting to vacuole"/>
    <property type="evidence" value="ECO:0007669"/>
    <property type="project" value="TreeGrafter"/>
</dbReference>
<evidence type="ECO:0000256" key="3">
    <source>
        <dbReference type="ARBA" id="ARBA00023136"/>
    </source>
</evidence>
<keyword evidence="7" id="KW-0732">Signal</keyword>
<feature type="transmembrane region" description="Helical" evidence="6">
    <location>
        <begin position="2054"/>
        <end position="2077"/>
    </location>
</feature>
<feature type="signal peptide" evidence="7">
    <location>
        <begin position="1"/>
        <end position="24"/>
    </location>
</feature>
<feature type="domain" description="VPS10" evidence="8">
    <location>
        <begin position="738"/>
        <end position="1352"/>
    </location>
</feature>
<keyword evidence="4" id="KW-0325">Glycoprotein</keyword>
<comment type="subcellular location">
    <subcellularLocation>
        <location evidence="1">Membrane</location>
    </subcellularLocation>
</comment>
<dbReference type="InterPro" id="IPR031777">
    <property type="entry name" value="Sortilin_C"/>
</dbReference>
<accession>A0A163M9S5</accession>
<dbReference type="OMA" id="ESEGHAH"/>
<feature type="region of interest" description="Disordered" evidence="5">
    <location>
        <begin position="673"/>
        <end position="706"/>
    </location>
</feature>
<dbReference type="PANTHER" id="PTHR12106:SF27">
    <property type="entry name" value="SORTILIN-RELATED RECEPTOR"/>
    <property type="match status" value="1"/>
</dbReference>
<gene>
    <name evidence="9" type="primary">ABSGL_08515.1 scaffold 10403</name>
</gene>
<dbReference type="GO" id="GO:0006896">
    <property type="term" value="P:Golgi to vacuole transport"/>
    <property type="evidence" value="ECO:0007669"/>
    <property type="project" value="TreeGrafter"/>
</dbReference>
<evidence type="ECO:0000256" key="1">
    <source>
        <dbReference type="ARBA" id="ARBA00004370"/>
    </source>
</evidence>
<dbReference type="STRING" id="4829.A0A163M9S5"/>
<dbReference type="GO" id="GO:0006895">
    <property type="term" value="P:Golgi to endosome transport"/>
    <property type="evidence" value="ECO:0007669"/>
    <property type="project" value="TreeGrafter"/>
</dbReference>
<dbReference type="InterPro" id="IPR050310">
    <property type="entry name" value="VPS10-sortilin"/>
</dbReference>
<evidence type="ECO:0000313" key="10">
    <source>
        <dbReference type="Proteomes" id="UP000078561"/>
    </source>
</evidence>
<evidence type="ECO:0000256" key="5">
    <source>
        <dbReference type="SAM" id="MobiDB-lite"/>
    </source>
</evidence>
<keyword evidence="6" id="KW-1133">Transmembrane helix</keyword>
<dbReference type="InterPro" id="IPR031778">
    <property type="entry name" value="Sortilin_N"/>
</dbReference>
<feature type="chain" id="PRO_5007844393" description="VPS10 domain-containing protein" evidence="7">
    <location>
        <begin position="25"/>
        <end position="2121"/>
    </location>
</feature>
<evidence type="ECO:0000259" key="8">
    <source>
        <dbReference type="SMART" id="SM00602"/>
    </source>
</evidence>
<dbReference type="OrthoDB" id="443634at2759"/>
<dbReference type="Pfam" id="PF15901">
    <property type="entry name" value="Sortilin_C"/>
    <property type="match status" value="3"/>
</dbReference>
<protein>
    <recommendedName>
        <fullName evidence="8">VPS10 domain-containing protein</fullName>
    </recommendedName>
</protein>
<dbReference type="Pfam" id="PF15902">
    <property type="entry name" value="Sortilin-Vps10"/>
    <property type="match status" value="3"/>
</dbReference>
<dbReference type="InterPro" id="IPR006581">
    <property type="entry name" value="VPS10"/>
</dbReference>
<dbReference type="InParanoid" id="A0A163M9S5"/>
<evidence type="ECO:0000256" key="7">
    <source>
        <dbReference type="SAM" id="SignalP"/>
    </source>
</evidence>
<evidence type="ECO:0000256" key="6">
    <source>
        <dbReference type="SAM" id="Phobius"/>
    </source>
</evidence>
<dbReference type="Gene3D" id="2.130.10.10">
    <property type="entry name" value="YVTN repeat-like/Quinoprotein amine dehydrogenase"/>
    <property type="match status" value="4"/>
</dbReference>
<sequence>MVVFYWQGILALAFISHWLPPTLAQGVSIQTTGFPALPDRMFYFKNSEVVLWLDGNSHSVFRSENHGKQWNKVAESEGHAHFMYDHPFDAEKAYILGTDTKHWKTEDRGKTWDAFETPVEPAIRQQLSFHANRPNHILFTGFQCNKKGWQAMDCREETYYTTSNFDDLRLLRTHTASCIWTVSSLHFDNAPTNEVMCVESPSKRSTAASAAANLLDPHEMRLVQSEDFFHTEQVVDFGTGHKVTGVVAVNTVGRYLVAAVKPRAAEPDMDLYISLDGEQWHEAVFPPGTNIHEKAYTIVASEGASLLVDMLGGDDVGSLYRSNSNGTFFVNSLEHTHRNHMGVIDFERIQGVEGVMVANVVANPLESSKKKLQTMMSFDDGATWNPIKKNIVNAQGQPLACSGECALHLHSVTSAHNMGQVFSSRTAVGVVMGVGNYGDQLLDYDECDTYLSTDGGLTWKMVREGAHMYEFGDMGSVLVMVDDEKETNHVWWSKDRGGSWEQYDLGMSVRARSLTTDPESTSRHFILVVGSAHATGDRVQAIHLDFTNLQSRQCRFDPDHDDANDFERWYARDLADGPDCLMGHEQMFYRRKADRDCYVGRDYQEPELEMKNCPCTDADYECDYNFARDSNGKCARIQNDLLTKDQCKSTKTYAASSGYRLIPGNTCIVGSSSMDSPVDRLCSDNDKPIRASPSTTANNNNNNNNNDLTLQQAEKGITKHQTILDDEVEQFTYFTDSPKVLMRLRNGQLWHSKEHGMEWRQVLEHQGRIHGFIMHESNPLRAYAVSDTGGLYVTEDRGESWAAISTPGPVSLHASQFLDFHPEEHDWLLLIADDPTSHQSEAYISHDHGRHWDAFGFHVDKCIFGRDSKFNIRKETVYCSLYASPQSTQLSLVRTVDWGNSKEILFDHVVEYFVIEDFMAVAASKKGELDVYVSINGDTFTEAQFPPGQYIDRDTFTVLQSTTHSILMNIFKSVTQGKAHGALYKSNDNGTFYHISLDNTNGNSMGYVDFEKMQGVDGIILANQVINADELVGGARDVTKQVRTMISWDDGGQWQPLSPPNKFDCHGNKVCTLNLHSRTDIHGPGAIFTAGGVPGLAMGVGNVGPSLLPYDQSDTFLTRDAGHTWIKVQEGEHLYEFGDQGSLLVLINDEGPTNELLYSWDQGDTWHGYLFADEPIRVFTLTTDPLSSTLKFVIMGHTREAMRSPVIIVVDFAGTEVAQCNFDESNDSTSDFEKWIAKDDDGDDACLLGKKTAYWRRKKDRICKVGNRFKAPQIMQDNCQCRDIDYECDFGFWRNEKGECEYLNRHPDRPSVCKPHETFRGRSGYKKNSKSTCTGGVNLEGDKDWDCGEDGQVQSSRMEFTDRVVDYIYFTDTNRVIVRTADNNIWRSDDDGNQWIQIFADHQVIAMYQNPHHDQTAYFITKGRTHFVTQDRGSNFVQFTTQLEPLSNILGTILSFHRDEPEYVIFVGETKCDNPMSVDCHSEAFYSHNSGKTWQSIGTYIRSCIWGRDGAIELAEHDSIFCEEFHDKSGNQRTFFANQLQFVSSTNYFRSKQYLFDDMVGVAVFGKYMVVAVSQHGGAKLRLHVSLDGRTFAEASFPESFSIAPEAFTIMESANSMWIHVSTNTHTGSEFGNIFTSNSNGTYFVMSLKDANRNEMGIVDFEKMQGIEGIALANQVSNTEQANLNDPKKLVTRWTVDAGRSWRALTPPSLDSNKGPYKCSGGKTEDCGLHLHSYSERRNTRDLFSSSSAVGLMVGVGNVGSSLSAYNDGDMFLTRDAGRTWAEVHKGAHIWEFADQGALLMLVDDEDETHQVKYTADQGLTWKTYDFAKKKDRMKVEDIITQPDGTSQKYVLFGTQRGESVAYHIDFSAIHPTQCKLDINNEDTDDFELWSPEDTRGEKCLFGRETKYHRRIQDRACYIGEKLVQPKEVVRNCTCAAQDYECDFNFVRNEREECVLVPGFQPVVPECDGSTDYVYYPTGYRKLAASTCQGGKELDKQGDRIRCPGKNGGTHWTVYLFAPLFGAAIVFGCLRYRQGRLGSIRLPDATTARNNFRLTQVVSVLVMIPVALMGLISRIHVPHYLADWNLFRCRCRSHYSPLDQDDTDVLLDDYENEEDSDADEL</sequence>
<dbReference type="SMART" id="SM00602">
    <property type="entry name" value="VPS10"/>
    <property type="match status" value="3"/>
</dbReference>
<feature type="transmembrane region" description="Helical" evidence="6">
    <location>
        <begin position="2012"/>
        <end position="2033"/>
    </location>
</feature>
<keyword evidence="6" id="KW-0812">Transmembrane</keyword>
<feature type="compositionally biased region" description="Basic and acidic residues" evidence="5">
    <location>
        <begin position="677"/>
        <end position="689"/>
    </location>
</feature>
<dbReference type="Gene3D" id="2.10.70.80">
    <property type="match status" value="3"/>
</dbReference>
<dbReference type="FunFam" id="3.30.60.270:FF:000005">
    <property type="entry name" value="Sortilin"/>
    <property type="match status" value="1"/>
</dbReference>
<dbReference type="SUPFAM" id="SSF110296">
    <property type="entry name" value="Oligoxyloglucan reducing end-specific cellobiohydrolase"/>
    <property type="match status" value="5"/>
</dbReference>
<dbReference type="CDD" id="cd15482">
    <property type="entry name" value="Sialidase_non-viral"/>
    <property type="match status" value="1"/>
</dbReference>
<dbReference type="EMBL" id="LT554008">
    <property type="protein sequence ID" value="SAM02699.1"/>
    <property type="molecule type" value="Genomic_DNA"/>
</dbReference>
<evidence type="ECO:0000256" key="2">
    <source>
        <dbReference type="ARBA" id="ARBA00022737"/>
    </source>
</evidence>
<name>A0A163M9S5_ABSGL</name>
<evidence type="ECO:0000256" key="4">
    <source>
        <dbReference type="ARBA" id="ARBA00023180"/>
    </source>
</evidence>
<dbReference type="Proteomes" id="UP000078561">
    <property type="component" value="Unassembled WGS sequence"/>
</dbReference>
<keyword evidence="3 6" id="KW-0472">Membrane</keyword>
<evidence type="ECO:0000313" key="9">
    <source>
        <dbReference type="EMBL" id="SAM02699.1"/>
    </source>
</evidence>